<evidence type="ECO:0000256" key="1">
    <source>
        <dbReference type="SAM" id="SignalP"/>
    </source>
</evidence>
<feature type="signal peptide" evidence="1">
    <location>
        <begin position="1"/>
        <end position="26"/>
    </location>
</feature>
<keyword evidence="3" id="KW-1185">Reference proteome</keyword>
<organism evidence="2 3">
    <name type="scientific">Pontixanthobacter aquaemixtae</name>
    <dbReference type="NCBI Taxonomy" id="1958940"/>
    <lineage>
        <taxon>Bacteria</taxon>
        <taxon>Pseudomonadati</taxon>
        <taxon>Pseudomonadota</taxon>
        <taxon>Alphaproteobacteria</taxon>
        <taxon>Sphingomonadales</taxon>
        <taxon>Erythrobacteraceae</taxon>
        <taxon>Pontixanthobacter</taxon>
    </lineage>
</organism>
<evidence type="ECO:0000313" key="3">
    <source>
        <dbReference type="Proteomes" id="UP000442714"/>
    </source>
</evidence>
<protein>
    <submittedName>
        <fullName evidence="2">Uncharacterized protein</fullName>
    </submittedName>
</protein>
<feature type="chain" id="PRO_5032314909" evidence="1">
    <location>
        <begin position="27"/>
        <end position="135"/>
    </location>
</feature>
<dbReference type="RefSeq" id="WP_160602651.1">
    <property type="nucleotide sequence ID" value="NZ_WTYX01000001.1"/>
</dbReference>
<dbReference type="AlphaFoldDB" id="A0A844ZN88"/>
<dbReference type="OrthoDB" id="7582310at2"/>
<reference evidence="2 3" key="1">
    <citation type="submission" date="2019-12" db="EMBL/GenBank/DDBJ databases">
        <title>Genomic-based taxomic classification of the family Erythrobacteraceae.</title>
        <authorList>
            <person name="Xu L."/>
        </authorList>
    </citation>
    <scope>NUCLEOTIDE SEQUENCE [LARGE SCALE GENOMIC DNA]</scope>
    <source>
        <strain evidence="2 3">KCTC 52763</strain>
    </source>
</reference>
<comment type="caution">
    <text evidence="2">The sequence shown here is derived from an EMBL/GenBank/DDBJ whole genome shotgun (WGS) entry which is preliminary data.</text>
</comment>
<name>A0A844ZN88_9SPHN</name>
<accession>A0A844ZN88</accession>
<gene>
    <name evidence="2" type="ORF">GRI41_00130</name>
</gene>
<dbReference type="EMBL" id="WTYX01000001">
    <property type="protein sequence ID" value="MXO89228.1"/>
    <property type="molecule type" value="Genomic_DNA"/>
</dbReference>
<keyword evidence="1" id="KW-0732">Signal</keyword>
<evidence type="ECO:0000313" key="2">
    <source>
        <dbReference type="EMBL" id="MXO89228.1"/>
    </source>
</evidence>
<dbReference type="Proteomes" id="UP000442714">
    <property type="component" value="Unassembled WGS sequence"/>
</dbReference>
<proteinExistence type="predicted"/>
<sequence length="135" mass="14422">MNIGTRFARVLAAFASAFALALPASAQETAPQAAEQAPPVEIPLEQQTALRCAAAFAIIHGRQDIGDEKALSYPPMEGRGREFMVRAAVRAIDELGLDREAVSDFITAEAAKLNEGEDIHKMMPSCLILLEASGL</sequence>